<feature type="repeat" description="TPR" evidence="4">
    <location>
        <begin position="520"/>
        <end position="553"/>
    </location>
</feature>
<comment type="similarity">
    <text evidence="3">Belongs to the TTC27 family.</text>
</comment>
<dbReference type="SUPFAM" id="SSF48452">
    <property type="entry name" value="TPR-like"/>
    <property type="match status" value="2"/>
</dbReference>
<dbReference type="PANTHER" id="PTHR16193:SF0">
    <property type="entry name" value="TETRATRICOPEPTIDE REPEAT PROTEIN 27"/>
    <property type="match status" value="1"/>
</dbReference>
<sequence>MGDEIKHLRELETSVLSVTPKKWTDQSNDQDNNEIVNYILCGDYDRIFHLAIVRALLDNSHQQPLSQAKAAVAENVKKVITQKDKQTVECELEILCVAIACLQTFVCQNWLGPSTGVSDEIVKLLSGSKDVTQCRREIAQELMCDGEEVYSLCQGIEFLFTAQCVLESCKSHCQNLQTVEWWMLRSVYVYQQILEDKCASLREQMHTLIDTVSKKEPLMTDDANRELVVQYHMEVGYICHTFYDYKLAHEHLMATKKCTGLQISLTGAMGKRTRFQTDDKAQLLLKVTREGGPKEENYIKTRLPKILNLDDDTVLDKISLTEPDTEFAVDMSPVEQAVVLATMEDHLRTHASQEKLTEEEAAAHIECILSQAKCWSVTLASLYRRSSLEKGSRRRVERSMMQIEEIVNQRKSSDPPATERLYLFYSVKIPPLWKLERQLAELLLSIGAIGSAVEVFERLQLWEDVITCYKRLGKMGKAESIIRDQLAIQETPNLWCFLGDVTRDVSHYLKAWEMSGHRHARSQRCLGYLYMGQEEYEKCIECFQKSLSINSLQVPVWFTFGCACMAAKKFQEAVKAFKRCVNIDTDNFEAWNNMASAYIQLKDKKKAFLTLKESIKCNYENWRVWENILVVATDCGEFQEAIKAYHRLIDLREKWADIEVLRVLVKGCTGDYRDSQGNPFSHHKQALKELFGRITSKVVGESEIWRLYAELTNSLPGQTAETQQKVLQYLQKSQRCLTQELHWEKSVDKCKNVGEQSLELADLYLSFCDKSLSTQESLSLLQSAKMMLKSTQAKIKMAHLDPMTESLPEELNELVNKMETKQQEIISCVNKLKQ</sequence>
<keyword evidence="2 4" id="KW-0802">TPR repeat</keyword>
<name>A0A8W8ID70_MAGGI</name>
<dbReference type="InterPro" id="IPR011990">
    <property type="entry name" value="TPR-like_helical_dom_sf"/>
</dbReference>
<dbReference type="Pfam" id="PF13181">
    <property type="entry name" value="TPR_8"/>
    <property type="match status" value="3"/>
</dbReference>
<dbReference type="Proteomes" id="UP000005408">
    <property type="component" value="Unassembled WGS sequence"/>
</dbReference>
<feature type="repeat" description="TPR" evidence="4">
    <location>
        <begin position="554"/>
        <end position="587"/>
    </location>
</feature>
<dbReference type="OMA" id="NNRYARA"/>
<evidence type="ECO:0000256" key="2">
    <source>
        <dbReference type="ARBA" id="ARBA00022803"/>
    </source>
</evidence>
<proteinExistence type="inferred from homology"/>
<evidence type="ECO:0000313" key="6">
    <source>
        <dbReference type="Proteomes" id="UP000005408"/>
    </source>
</evidence>
<dbReference type="SMART" id="SM00028">
    <property type="entry name" value="TPR"/>
    <property type="match status" value="4"/>
</dbReference>
<organism evidence="5 6">
    <name type="scientific">Magallana gigas</name>
    <name type="common">Pacific oyster</name>
    <name type="synonym">Crassostrea gigas</name>
    <dbReference type="NCBI Taxonomy" id="29159"/>
    <lineage>
        <taxon>Eukaryota</taxon>
        <taxon>Metazoa</taxon>
        <taxon>Spiralia</taxon>
        <taxon>Lophotrochozoa</taxon>
        <taxon>Mollusca</taxon>
        <taxon>Bivalvia</taxon>
        <taxon>Autobranchia</taxon>
        <taxon>Pteriomorphia</taxon>
        <taxon>Ostreida</taxon>
        <taxon>Ostreoidea</taxon>
        <taxon>Ostreidae</taxon>
        <taxon>Magallana</taxon>
    </lineage>
</organism>
<dbReference type="PANTHER" id="PTHR16193">
    <property type="entry name" value="TETRATRICOPEPTIDE REPEAT PROTEIN 27"/>
    <property type="match status" value="1"/>
</dbReference>
<dbReference type="Gene3D" id="1.25.40.10">
    <property type="entry name" value="Tetratricopeptide repeat domain"/>
    <property type="match status" value="1"/>
</dbReference>
<protein>
    <recommendedName>
        <fullName evidence="7">Tetratricopeptide repeat protein 27</fullName>
    </recommendedName>
</protein>
<dbReference type="InterPro" id="IPR019734">
    <property type="entry name" value="TPR_rpt"/>
</dbReference>
<keyword evidence="1" id="KW-0677">Repeat</keyword>
<reference evidence="5" key="1">
    <citation type="submission" date="2022-08" db="UniProtKB">
        <authorList>
            <consortium name="EnsemblMetazoa"/>
        </authorList>
    </citation>
    <scope>IDENTIFICATION</scope>
    <source>
        <strain evidence="5">05x7-T-G4-1.051#20</strain>
    </source>
</reference>
<dbReference type="OrthoDB" id="1936594at2759"/>
<dbReference type="AlphaFoldDB" id="A0A8W8ID70"/>
<dbReference type="EnsemblMetazoa" id="G13619.1">
    <property type="protein sequence ID" value="G13619.1:cds"/>
    <property type="gene ID" value="G13619"/>
</dbReference>
<dbReference type="EnsemblMetazoa" id="G13619.2">
    <property type="protein sequence ID" value="G13619.2:cds"/>
    <property type="gene ID" value="G13619"/>
</dbReference>
<evidence type="ECO:0000256" key="4">
    <source>
        <dbReference type="PROSITE-ProRule" id="PRU00339"/>
    </source>
</evidence>
<dbReference type="PROSITE" id="PS50005">
    <property type="entry name" value="TPR"/>
    <property type="match status" value="2"/>
</dbReference>
<keyword evidence="6" id="KW-1185">Reference proteome</keyword>
<evidence type="ECO:0000256" key="1">
    <source>
        <dbReference type="ARBA" id="ARBA00022737"/>
    </source>
</evidence>
<evidence type="ECO:0008006" key="7">
    <source>
        <dbReference type="Google" id="ProtNLM"/>
    </source>
</evidence>
<dbReference type="InterPro" id="IPR044244">
    <property type="entry name" value="TTC27/Emw1"/>
</dbReference>
<accession>A0A8W8ID70</accession>
<evidence type="ECO:0000256" key="3">
    <source>
        <dbReference type="ARBA" id="ARBA00024020"/>
    </source>
</evidence>
<evidence type="ECO:0000313" key="5">
    <source>
        <dbReference type="EnsemblMetazoa" id="G13619.2:cds"/>
    </source>
</evidence>